<keyword evidence="3" id="KW-1185">Reference proteome</keyword>
<name>A0A2P5FNQ6_TREOI</name>
<keyword evidence="1" id="KW-0812">Transmembrane</keyword>
<evidence type="ECO:0000256" key="1">
    <source>
        <dbReference type="SAM" id="Phobius"/>
    </source>
</evidence>
<evidence type="ECO:0008006" key="4">
    <source>
        <dbReference type="Google" id="ProtNLM"/>
    </source>
</evidence>
<gene>
    <name evidence="2" type="ORF">TorRG33x02_049230</name>
</gene>
<keyword evidence="1" id="KW-0472">Membrane</keyword>
<keyword evidence="1" id="KW-1133">Transmembrane helix</keyword>
<evidence type="ECO:0000313" key="2">
    <source>
        <dbReference type="EMBL" id="PON99380.1"/>
    </source>
</evidence>
<comment type="caution">
    <text evidence="2">The sequence shown here is derived from an EMBL/GenBank/DDBJ whole genome shotgun (WGS) entry which is preliminary data.</text>
</comment>
<sequence>MEREINWKYTGFYGHPYPSKRKVSWELLCRLKDLSSLPWDCGGNFNEILSSSEKFGGSNKCTSVESLIPIRARGERSFHLEPFWVREEDFREIIRGSWQGCMADSQWEIVVMDKIRGLEKEIGILNYREEMYWKHWSRADWLVSGDRNTNYFHAKASSRRRGNEVRCLRRNDGVLYENEADFVPILEDYFGTFLMRRPIISLVDFLQKRWILFFVLSHMRKPLNLYLLWVPIKLQSLMGFMYFLFRNNGML</sequence>
<dbReference type="Proteomes" id="UP000237000">
    <property type="component" value="Unassembled WGS sequence"/>
</dbReference>
<dbReference type="InParanoid" id="A0A2P5FNQ6"/>
<proteinExistence type="predicted"/>
<organism evidence="2 3">
    <name type="scientific">Trema orientale</name>
    <name type="common">Charcoal tree</name>
    <name type="synonym">Celtis orientalis</name>
    <dbReference type="NCBI Taxonomy" id="63057"/>
    <lineage>
        <taxon>Eukaryota</taxon>
        <taxon>Viridiplantae</taxon>
        <taxon>Streptophyta</taxon>
        <taxon>Embryophyta</taxon>
        <taxon>Tracheophyta</taxon>
        <taxon>Spermatophyta</taxon>
        <taxon>Magnoliopsida</taxon>
        <taxon>eudicotyledons</taxon>
        <taxon>Gunneridae</taxon>
        <taxon>Pentapetalae</taxon>
        <taxon>rosids</taxon>
        <taxon>fabids</taxon>
        <taxon>Rosales</taxon>
        <taxon>Cannabaceae</taxon>
        <taxon>Trema</taxon>
    </lineage>
</organism>
<reference evidence="3" key="1">
    <citation type="submission" date="2016-06" db="EMBL/GenBank/DDBJ databases">
        <title>Parallel loss of symbiosis genes in relatives of nitrogen-fixing non-legume Parasponia.</title>
        <authorList>
            <person name="Van Velzen R."/>
            <person name="Holmer R."/>
            <person name="Bu F."/>
            <person name="Rutten L."/>
            <person name="Van Zeijl A."/>
            <person name="Liu W."/>
            <person name="Santuari L."/>
            <person name="Cao Q."/>
            <person name="Sharma T."/>
            <person name="Shen D."/>
            <person name="Roswanjaya Y."/>
            <person name="Wardhani T."/>
            <person name="Kalhor M.S."/>
            <person name="Jansen J."/>
            <person name="Van den Hoogen J."/>
            <person name="Gungor B."/>
            <person name="Hartog M."/>
            <person name="Hontelez J."/>
            <person name="Verver J."/>
            <person name="Yang W.-C."/>
            <person name="Schijlen E."/>
            <person name="Repin R."/>
            <person name="Schilthuizen M."/>
            <person name="Schranz E."/>
            <person name="Heidstra R."/>
            <person name="Miyata K."/>
            <person name="Fedorova E."/>
            <person name="Kohlen W."/>
            <person name="Bisseling T."/>
            <person name="Smit S."/>
            <person name="Geurts R."/>
        </authorList>
    </citation>
    <scope>NUCLEOTIDE SEQUENCE [LARGE SCALE GENOMIC DNA]</scope>
    <source>
        <strain evidence="3">cv. RG33-2</strain>
    </source>
</reference>
<dbReference type="OrthoDB" id="1935089at2759"/>
<protein>
    <recommendedName>
        <fullName evidence="4">Endonuclease/exonuclease/phosphatase</fullName>
    </recommendedName>
</protein>
<feature type="transmembrane region" description="Helical" evidence="1">
    <location>
        <begin position="225"/>
        <end position="245"/>
    </location>
</feature>
<evidence type="ECO:0000313" key="3">
    <source>
        <dbReference type="Proteomes" id="UP000237000"/>
    </source>
</evidence>
<dbReference type="STRING" id="63057.A0A2P5FNQ6"/>
<dbReference type="EMBL" id="JXTC01000019">
    <property type="protein sequence ID" value="PON99380.1"/>
    <property type="molecule type" value="Genomic_DNA"/>
</dbReference>
<accession>A0A2P5FNQ6</accession>
<dbReference type="AlphaFoldDB" id="A0A2P5FNQ6"/>